<evidence type="ECO:0000313" key="3">
    <source>
        <dbReference type="Proteomes" id="UP000477311"/>
    </source>
</evidence>
<feature type="coiled-coil region" evidence="1">
    <location>
        <begin position="174"/>
        <end position="201"/>
    </location>
</feature>
<evidence type="ECO:0000313" key="2">
    <source>
        <dbReference type="EMBL" id="NGO40424.1"/>
    </source>
</evidence>
<dbReference type="PROSITE" id="PS51257">
    <property type="entry name" value="PROKAR_LIPOPROTEIN"/>
    <property type="match status" value="1"/>
</dbReference>
<accession>A0A6M1RYJ7</accession>
<dbReference type="EMBL" id="JAAKYA010000092">
    <property type="protein sequence ID" value="NGO40424.1"/>
    <property type="molecule type" value="Genomic_DNA"/>
</dbReference>
<sequence length="272" mass="30191">MKRMIVVVGIVSLLSGCAVVPPPVMSKSDAVARARVVYSPSLCSGPRYELPANTTGTGPHDFYNLFARLPMGADAIYGISIATVGKLSHADAEVGVQGGAKLKVEGRQQLSAGLGKKVEYVEATFSREFLERAALEGARLQVTSSRGAIDFTVPDWMFAALLEVADAHDYHRRFDRELREKRQARQQIRDLYEQIRHLYVKAHPELSERIKSAVLEGSIIIGMSSDDVRASWGDPDKVNRTVGTFGVHEQWIYGDTYLYFEDGVLKSWQDSR</sequence>
<dbReference type="Proteomes" id="UP000477311">
    <property type="component" value="Unassembled WGS sequence"/>
</dbReference>
<keyword evidence="3" id="KW-1185">Reference proteome</keyword>
<organism evidence="2 3">
    <name type="scientific">Limisphaera ngatamarikiensis</name>
    <dbReference type="NCBI Taxonomy" id="1324935"/>
    <lineage>
        <taxon>Bacteria</taxon>
        <taxon>Pseudomonadati</taxon>
        <taxon>Verrucomicrobiota</taxon>
        <taxon>Verrucomicrobiia</taxon>
        <taxon>Limisphaerales</taxon>
        <taxon>Limisphaeraceae</taxon>
        <taxon>Limisphaera</taxon>
    </lineage>
</organism>
<reference evidence="2 3" key="1">
    <citation type="submission" date="2020-02" db="EMBL/GenBank/DDBJ databases">
        <title>Draft genome sequence of Limisphaera ngatamarikiensis NGM72.4T, a thermophilic Verrucomicrobia grouped in subdivision 3.</title>
        <authorList>
            <person name="Carere C.R."/>
            <person name="Steen J."/>
            <person name="Hugenholtz P."/>
            <person name="Stott M.B."/>
        </authorList>
    </citation>
    <scope>NUCLEOTIDE SEQUENCE [LARGE SCALE GENOMIC DNA]</scope>
    <source>
        <strain evidence="2 3">NGM72.4</strain>
    </source>
</reference>
<proteinExistence type="predicted"/>
<dbReference type="RefSeq" id="WP_165109012.1">
    <property type="nucleotide sequence ID" value="NZ_JAAKYA010000092.1"/>
</dbReference>
<protein>
    <submittedName>
        <fullName evidence="2">Uncharacterized protein</fullName>
    </submittedName>
</protein>
<comment type="caution">
    <text evidence="2">The sequence shown here is derived from an EMBL/GenBank/DDBJ whole genome shotgun (WGS) entry which is preliminary data.</text>
</comment>
<gene>
    <name evidence="2" type="ORF">G4L39_13635</name>
</gene>
<evidence type="ECO:0000256" key="1">
    <source>
        <dbReference type="SAM" id="Coils"/>
    </source>
</evidence>
<dbReference type="AlphaFoldDB" id="A0A6M1RYJ7"/>
<keyword evidence="1" id="KW-0175">Coiled coil</keyword>
<name>A0A6M1RYJ7_9BACT</name>